<dbReference type="AlphaFoldDB" id="A0A2S8BRP4"/>
<evidence type="ECO:0000313" key="3">
    <source>
        <dbReference type="Proteomes" id="UP000238296"/>
    </source>
</evidence>
<proteinExistence type="predicted"/>
<name>A0A2S8BRP4_9MYCO</name>
<dbReference type="Proteomes" id="UP000238296">
    <property type="component" value="Unassembled WGS sequence"/>
</dbReference>
<comment type="caution">
    <text evidence="2">The sequence shown here is derived from an EMBL/GenBank/DDBJ whole genome shotgun (WGS) entry which is preliminary data.</text>
</comment>
<gene>
    <name evidence="2" type="ORF">C1Y40_00455</name>
</gene>
<protein>
    <submittedName>
        <fullName evidence="2">Uncharacterized protein</fullName>
    </submittedName>
</protein>
<evidence type="ECO:0000313" key="2">
    <source>
        <dbReference type="EMBL" id="PQM49334.1"/>
    </source>
</evidence>
<feature type="region of interest" description="Disordered" evidence="1">
    <location>
        <begin position="56"/>
        <end position="77"/>
    </location>
</feature>
<organism evidence="2 3">
    <name type="scientific">Mycobacterium talmoniae</name>
    <dbReference type="NCBI Taxonomy" id="1858794"/>
    <lineage>
        <taxon>Bacteria</taxon>
        <taxon>Bacillati</taxon>
        <taxon>Actinomycetota</taxon>
        <taxon>Actinomycetes</taxon>
        <taxon>Mycobacteriales</taxon>
        <taxon>Mycobacteriaceae</taxon>
        <taxon>Mycobacterium</taxon>
    </lineage>
</organism>
<evidence type="ECO:0000256" key="1">
    <source>
        <dbReference type="SAM" id="MobiDB-lite"/>
    </source>
</evidence>
<accession>A0A2S8BRP4</accession>
<feature type="region of interest" description="Disordered" evidence="1">
    <location>
        <begin position="1"/>
        <end position="20"/>
    </location>
</feature>
<dbReference type="EMBL" id="PPEA01000072">
    <property type="protein sequence ID" value="PQM49334.1"/>
    <property type="molecule type" value="Genomic_DNA"/>
</dbReference>
<sequence length="77" mass="8214">MPATSWPSTVTSKSNRGVSRTVKSAITLGKPQIRRPASKVKPWLTGRWWMNAAAEPSARGPRAVDPGGLTMTAVPNS</sequence>
<reference evidence="2 3" key="1">
    <citation type="journal article" date="2017" name="Int. J. Syst. Evol. Microbiol.">
        <title>Mycobacterium talmoniae sp. nov., a slowly growing mycobacterium isolated from human respiratory samples.</title>
        <authorList>
            <person name="Davidson R.M."/>
            <person name="DeGroote M.A."/>
            <person name="Marola J.L."/>
            <person name="Buss S."/>
            <person name="Jones V."/>
            <person name="McNeil M.R."/>
            <person name="Freifeld A.G."/>
            <person name="Elaine Epperson L."/>
            <person name="Hasan N.A."/>
            <person name="Jackson M."/>
            <person name="Iwen P.C."/>
            <person name="Salfinger M."/>
            <person name="Strong M."/>
        </authorList>
    </citation>
    <scope>NUCLEOTIDE SEQUENCE [LARGE SCALE GENOMIC DNA]</scope>
    <source>
        <strain evidence="2 3">ATCC BAA-2683</strain>
    </source>
</reference>